<dbReference type="GO" id="GO:0050660">
    <property type="term" value="F:flavin adenine dinucleotide binding"/>
    <property type="evidence" value="ECO:0007669"/>
    <property type="project" value="InterPro"/>
</dbReference>
<accession>A0A1M5D409</accession>
<evidence type="ECO:0000256" key="1">
    <source>
        <dbReference type="ARBA" id="ARBA00022630"/>
    </source>
</evidence>
<evidence type="ECO:0000259" key="3">
    <source>
        <dbReference type="Pfam" id="PF02913"/>
    </source>
</evidence>
<evidence type="ECO:0000256" key="2">
    <source>
        <dbReference type="ARBA" id="ARBA00022827"/>
    </source>
</evidence>
<feature type="domain" description="FAD-binding oxidoreductase/transferase type 4 C-terminal" evidence="3">
    <location>
        <begin position="30"/>
        <end position="104"/>
    </location>
</feature>
<organism evidence="4 5">
    <name type="scientific">Loktanella atrilutea</name>
    <dbReference type="NCBI Taxonomy" id="366533"/>
    <lineage>
        <taxon>Bacteria</taxon>
        <taxon>Pseudomonadati</taxon>
        <taxon>Pseudomonadota</taxon>
        <taxon>Alphaproteobacteria</taxon>
        <taxon>Rhodobacterales</taxon>
        <taxon>Roseobacteraceae</taxon>
        <taxon>Loktanella</taxon>
    </lineage>
</organism>
<dbReference type="InterPro" id="IPR016164">
    <property type="entry name" value="FAD-linked_Oxase-like_C"/>
</dbReference>
<name>A0A1M5D409_LOKAT</name>
<evidence type="ECO:0000313" key="4">
    <source>
        <dbReference type="EMBL" id="SHF61575.1"/>
    </source>
</evidence>
<reference evidence="5" key="1">
    <citation type="submission" date="2016-11" db="EMBL/GenBank/DDBJ databases">
        <authorList>
            <person name="Varghese N."/>
            <person name="Submissions S."/>
        </authorList>
    </citation>
    <scope>NUCLEOTIDE SEQUENCE [LARGE SCALE GENOMIC DNA]</scope>
    <source>
        <strain evidence="5">DSM 29326</strain>
    </source>
</reference>
<dbReference type="OrthoDB" id="9811557at2"/>
<dbReference type="SUPFAM" id="SSF55103">
    <property type="entry name" value="FAD-linked oxidases, C-terminal domain"/>
    <property type="match status" value="1"/>
</dbReference>
<keyword evidence="5" id="KW-1185">Reference proteome</keyword>
<dbReference type="GO" id="GO:0003824">
    <property type="term" value="F:catalytic activity"/>
    <property type="evidence" value="ECO:0007669"/>
    <property type="project" value="InterPro"/>
</dbReference>
<dbReference type="STRING" id="366533.SAMN05444339_10915"/>
<proteinExistence type="predicted"/>
<dbReference type="Proteomes" id="UP000183987">
    <property type="component" value="Unassembled WGS sequence"/>
</dbReference>
<keyword evidence="1" id="KW-0285">Flavoprotein</keyword>
<dbReference type="InterPro" id="IPR004113">
    <property type="entry name" value="FAD-bd_oxidored_4_C"/>
</dbReference>
<protein>
    <submittedName>
        <fullName evidence="4">FAD linked oxidases, C-terminal domain</fullName>
    </submittedName>
</protein>
<sequence length="110" mass="11602">MSVIQPVVSPDVATQLINLPGSFYVSDSAVGDGNVHLNVLPCCDKGAEKVVTAVLARYAVSISSEHGIGRLKKTDLDARLPAVQRPPLTVLKQAIDPHGTINPGCVFDMP</sequence>
<gene>
    <name evidence="4" type="ORF">SAMN05444339_10915</name>
</gene>
<dbReference type="EMBL" id="FQUE01000009">
    <property type="protein sequence ID" value="SHF61575.1"/>
    <property type="molecule type" value="Genomic_DNA"/>
</dbReference>
<dbReference type="Pfam" id="PF02913">
    <property type="entry name" value="FAD-oxidase_C"/>
    <property type="match status" value="1"/>
</dbReference>
<evidence type="ECO:0000313" key="5">
    <source>
        <dbReference type="Proteomes" id="UP000183987"/>
    </source>
</evidence>
<keyword evidence="2" id="KW-0274">FAD</keyword>
<dbReference type="AlphaFoldDB" id="A0A1M5D409"/>